<gene>
    <name evidence="1" type="ORF">GCM10007047_11440</name>
</gene>
<dbReference type="Pfam" id="PF13365">
    <property type="entry name" value="Trypsin_2"/>
    <property type="match status" value="1"/>
</dbReference>
<evidence type="ECO:0008006" key="3">
    <source>
        <dbReference type="Google" id="ProtNLM"/>
    </source>
</evidence>
<evidence type="ECO:0000313" key="1">
    <source>
        <dbReference type="EMBL" id="GHB97151.1"/>
    </source>
</evidence>
<organism evidence="1 2">
    <name type="scientific">Cerasicoccus arenae</name>
    <dbReference type="NCBI Taxonomy" id="424488"/>
    <lineage>
        <taxon>Bacteria</taxon>
        <taxon>Pseudomonadati</taxon>
        <taxon>Verrucomicrobiota</taxon>
        <taxon>Opitutia</taxon>
        <taxon>Puniceicoccales</taxon>
        <taxon>Cerasicoccaceae</taxon>
        <taxon>Cerasicoccus</taxon>
    </lineage>
</organism>
<proteinExistence type="predicted"/>
<dbReference type="InterPro" id="IPR043504">
    <property type="entry name" value="Peptidase_S1_PA_chymotrypsin"/>
</dbReference>
<dbReference type="SUPFAM" id="SSF50494">
    <property type="entry name" value="Trypsin-like serine proteases"/>
    <property type="match status" value="1"/>
</dbReference>
<evidence type="ECO:0000313" key="2">
    <source>
        <dbReference type="Proteomes" id="UP000642829"/>
    </source>
</evidence>
<dbReference type="Gene3D" id="2.40.10.10">
    <property type="entry name" value="Trypsin-like serine proteases"/>
    <property type="match status" value="2"/>
</dbReference>
<comment type="caution">
    <text evidence="1">The sequence shown here is derived from an EMBL/GenBank/DDBJ whole genome shotgun (WGS) entry which is preliminary data.</text>
</comment>
<dbReference type="EMBL" id="BMXG01000005">
    <property type="protein sequence ID" value="GHB97151.1"/>
    <property type="molecule type" value="Genomic_DNA"/>
</dbReference>
<reference evidence="1" key="1">
    <citation type="journal article" date="2014" name="Int. J. Syst. Evol. Microbiol.">
        <title>Complete genome sequence of Corynebacterium casei LMG S-19264T (=DSM 44701T), isolated from a smear-ripened cheese.</title>
        <authorList>
            <consortium name="US DOE Joint Genome Institute (JGI-PGF)"/>
            <person name="Walter F."/>
            <person name="Albersmeier A."/>
            <person name="Kalinowski J."/>
            <person name="Ruckert C."/>
        </authorList>
    </citation>
    <scope>NUCLEOTIDE SEQUENCE</scope>
    <source>
        <strain evidence="1">KCTC 12870</strain>
    </source>
</reference>
<protein>
    <recommendedName>
        <fullName evidence="3">Serine protease</fullName>
    </recommendedName>
</protein>
<name>A0A8J3D918_9BACT</name>
<dbReference type="InterPro" id="IPR009003">
    <property type="entry name" value="Peptidase_S1_PA"/>
</dbReference>
<sequence length="505" mass="56059">MPSAWAEIVWSAQPRQSFIASFPTGAASVSVPAKTAHPIAWEKTDAWFIEVQIDGKTRIVRTAKQIDKSPSGIVQGKTFVAARDLQLDANLQYAVLAKGESYPVLKREDEKLSLAMPDVSPVATCVFPEKYFELVMGSIKNPGESSDDLLRGSQIDLMEEIDALRQAHACADIPLAQKPEDYVCLIESPEGAGSGFLLREGDNVYCYTAFHVIDGMREPIIRLLSGETFEPLTLEVSNRRDIARMLVSGCPPALTGFRQPVIGEKLTVCGNSQGRGRVTLLKGAVTGIGDNEVETDAGFTLGNSGSALVAEKDKYVIGVASYIEELSDSNDFAVRGTKFSTPRRVSACLDDQIEWIPAELDHLASANRRYHDHSHFLNESFVLLERIYSNPTKQVSTTGLSNISLVRWAKFHNENVVKMLERARIGIASEADLSQFVQTSLVKMTEQHAQFRRMCQMRGSQIRALRNYPGTEFQKQLNMRLLKECEDLNYVNDLILNSLQQQISH</sequence>
<keyword evidence="2" id="KW-1185">Reference proteome</keyword>
<dbReference type="AlphaFoldDB" id="A0A8J3D918"/>
<reference evidence="1" key="2">
    <citation type="submission" date="2020-09" db="EMBL/GenBank/DDBJ databases">
        <authorList>
            <person name="Sun Q."/>
            <person name="Kim S."/>
        </authorList>
    </citation>
    <scope>NUCLEOTIDE SEQUENCE</scope>
    <source>
        <strain evidence="1">KCTC 12870</strain>
    </source>
</reference>
<dbReference type="Proteomes" id="UP000642829">
    <property type="component" value="Unassembled WGS sequence"/>
</dbReference>
<accession>A0A8J3D918</accession>